<comment type="similarity">
    <text evidence="2 5">Belongs to the group II decarboxylase family.</text>
</comment>
<sequence>MDVNEFREFAKATIDYIADYHENIRDKQVLPDISPGYIKDKVPSDPPKEGEHWGNLLKDVNDVILPGLTHWQSPNFYAYYPASYSFPSVVGDLLSTGLGCVGLNWITGPAITELEVVMMDWLGKMLDIPLAFLNCSEGPGGGIIKGTASEATLVCLLAAKDKTVRRVKTLRPDLCDSDIKGKLVAYSSDHSNSSIEKAGLIGSVPMRLLLSDDEGRLNPQFLKEAIEQDLKLGLFPCYVVATLGTTGTCSFDNLQEIGPICEEFNVWLHVDAAYAGAAFVCPEYRYLKNGLEYAESFNFNAHKFMLINFDCSILWVKNAFNLINAFTVERPYLKHEYDSAPEYMHWQIPLGRRFRALKLWFMIRTYGVEGIRKYIRKQTGLINYFSEILKKDSRFEVCCKNLALLCFRVRGDDNLTKMLLNKLYERKQIYVISYTYKKNTVIRFSINSNECSEADLHFAYTEISNQVDDILNKNFIVITKEVNFKIEFDKSMELENIH</sequence>
<gene>
    <name evidence="7" type="primary">LOC108562888</name>
</gene>
<dbReference type="InterPro" id="IPR015421">
    <property type="entry name" value="PyrdxlP-dep_Trfase_major"/>
</dbReference>
<keyword evidence="4 5" id="KW-0456">Lyase</keyword>
<evidence type="ECO:0000256" key="5">
    <source>
        <dbReference type="RuleBase" id="RU000382"/>
    </source>
</evidence>
<dbReference type="PANTHER" id="PTHR11999:SF60">
    <property type="entry name" value="3,4-DIHYDROXYPHENYLACETALDEHYDE SYNTHASE"/>
    <property type="match status" value="1"/>
</dbReference>
<dbReference type="CDD" id="cd06450">
    <property type="entry name" value="DOPA_deC_like"/>
    <property type="match status" value="1"/>
</dbReference>
<dbReference type="InterPro" id="IPR015422">
    <property type="entry name" value="PyrdxlP-dep_Trfase_small"/>
</dbReference>
<evidence type="ECO:0000313" key="6">
    <source>
        <dbReference type="Proteomes" id="UP000695000"/>
    </source>
</evidence>
<keyword evidence="6" id="KW-1185">Reference proteome</keyword>
<evidence type="ECO:0000256" key="2">
    <source>
        <dbReference type="ARBA" id="ARBA00009533"/>
    </source>
</evidence>
<keyword evidence="3 5" id="KW-0663">Pyridoxal phosphate</keyword>
<reference evidence="7" key="1">
    <citation type="submission" date="2025-08" db="UniProtKB">
        <authorList>
            <consortium name="RefSeq"/>
        </authorList>
    </citation>
    <scope>IDENTIFICATION</scope>
    <source>
        <tissue evidence="7">Whole Larva</tissue>
    </source>
</reference>
<evidence type="ECO:0000313" key="7">
    <source>
        <dbReference type="RefSeq" id="XP_017776875.1"/>
    </source>
</evidence>
<dbReference type="Gene3D" id="3.90.1150.10">
    <property type="entry name" value="Aspartate Aminotransferase, domain 1"/>
    <property type="match status" value="1"/>
</dbReference>
<name>A0ABM1MQM5_NICVS</name>
<evidence type="ECO:0000256" key="4">
    <source>
        <dbReference type="ARBA" id="ARBA00023239"/>
    </source>
</evidence>
<dbReference type="RefSeq" id="XP_017776875.1">
    <property type="nucleotide sequence ID" value="XM_017921386.1"/>
</dbReference>
<dbReference type="Proteomes" id="UP000695000">
    <property type="component" value="Unplaced"/>
</dbReference>
<organism evidence="6 7">
    <name type="scientific">Nicrophorus vespilloides</name>
    <name type="common">Boreal carrion beetle</name>
    <dbReference type="NCBI Taxonomy" id="110193"/>
    <lineage>
        <taxon>Eukaryota</taxon>
        <taxon>Metazoa</taxon>
        <taxon>Ecdysozoa</taxon>
        <taxon>Arthropoda</taxon>
        <taxon>Hexapoda</taxon>
        <taxon>Insecta</taxon>
        <taxon>Pterygota</taxon>
        <taxon>Neoptera</taxon>
        <taxon>Endopterygota</taxon>
        <taxon>Coleoptera</taxon>
        <taxon>Polyphaga</taxon>
        <taxon>Staphyliniformia</taxon>
        <taxon>Silphidae</taxon>
        <taxon>Nicrophorinae</taxon>
        <taxon>Nicrophorus</taxon>
    </lineage>
</organism>
<dbReference type="Pfam" id="PF00282">
    <property type="entry name" value="Pyridoxal_deC"/>
    <property type="match status" value="1"/>
</dbReference>
<dbReference type="InterPro" id="IPR021115">
    <property type="entry name" value="Pyridoxal-P_BS"/>
</dbReference>
<dbReference type="PROSITE" id="PS00392">
    <property type="entry name" value="DDC_GAD_HDC_YDC"/>
    <property type="match status" value="1"/>
</dbReference>
<dbReference type="InterPro" id="IPR015424">
    <property type="entry name" value="PyrdxlP-dep_Trfase"/>
</dbReference>
<evidence type="ECO:0000256" key="1">
    <source>
        <dbReference type="ARBA" id="ARBA00001933"/>
    </source>
</evidence>
<accession>A0ABM1MQM5</accession>
<dbReference type="PANTHER" id="PTHR11999">
    <property type="entry name" value="GROUP II PYRIDOXAL-5-PHOSPHATE DECARBOXYLASE"/>
    <property type="match status" value="1"/>
</dbReference>
<evidence type="ECO:0000256" key="3">
    <source>
        <dbReference type="ARBA" id="ARBA00022898"/>
    </source>
</evidence>
<dbReference type="SUPFAM" id="SSF53383">
    <property type="entry name" value="PLP-dependent transferases"/>
    <property type="match status" value="1"/>
</dbReference>
<dbReference type="InterPro" id="IPR002129">
    <property type="entry name" value="PyrdxlP-dep_de-COase"/>
</dbReference>
<dbReference type="GeneID" id="108562888"/>
<dbReference type="PRINTS" id="PR00800">
    <property type="entry name" value="YHDCRBOXLASE"/>
</dbReference>
<protein>
    <submittedName>
        <fullName evidence="7">Alpha-methyldopa hypersensitive protein-like</fullName>
    </submittedName>
</protein>
<proteinExistence type="inferred from homology"/>
<dbReference type="Gene3D" id="3.40.640.10">
    <property type="entry name" value="Type I PLP-dependent aspartate aminotransferase-like (Major domain)"/>
    <property type="match status" value="1"/>
</dbReference>
<dbReference type="InterPro" id="IPR010977">
    <property type="entry name" value="Aromatic_deC"/>
</dbReference>
<dbReference type="Gene3D" id="1.20.1340.10">
    <property type="entry name" value="dopa decarboxylase, N-terminal domain"/>
    <property type="match status" value="1"/>
</dbReference>
<comment type="cofactor">
    <cofactor evidence="1 5">
        <name>pyridoxal 5'-phosphate</name>
        <dbReference type="ChEBI" id="CHEBI:597326"/>
    </cofactor>
</comment>